<name>A0A0B2UZY3_TOXCA</name>
<dbReference type="STRING" id="6265.A0A0B2UZY3"/>
<keyword evidence="3" id="KW-1185">Reference proteome</keyword>
<protein>
    <submittedName>
        <fullName evidence="2">Putative transposon TX1</fullName>
    </submittedName>
</protein>
<dbReference type="OrthoDB" id="5856459at2759"/>
<dbReference type="Pfam" id="PF00078">
    <property type="entry name" value="RVT_1"/>
    <property type="match status" value="1"/>
</dbReference>
<dbReference type="EMBL" id="JPKZ01002916">
    <property type="protein sequence ID" value="KHN74390.1"/>
    <property type="molecule type" value="Genomic_DNA"/>
</dbReference>
<dbReference type="InterPro" id="IPR043502">
    <property type="entry name" value="DNA/RNA_pol_sf"/>
</dbReference>
<dbReference type="CDD" id="cd01650">
    <property type="entry name" value="RT_nLTR_like"/>
    <property type="match status" value="1"/>
</dbReference>
<evidence type="ECO:0000313" key="2">
    <source>
        <dbReference type="EMBL" id="KHN74390.1"/>
    </source>
</evidence>
<comment type="caution">
    <text evidence="2">The sequence shown here is derived from an EMBL/GenBank/DDBJ whole genome shotgun (WGS) entry which is preliminary data.</text>
</comment>
<dbReference type="InterPro" id="IPR000477">
    <property type="entry name" value="RT_dom"/>
</dbReference>
<proteinExistence type="predicted"/>
<dbReference type="PANTHER" id="PTHR19446">
    <property type="entry name" value="REVERSE TRANSCRIPTASES"/>
    <property type="match status" value="1"/>
</dbReference>
<dbReference type="Proteomes" id="UP000031036">
    <property type="component" value="Unassembled WGS sequence"/>
</dbReference>
<evidence type="ECO:0000313" key="3">
    <source>
        <dbReference type="Proteomes" id="UP000031036"/>
    </source>
</evidence>
<feature type="non-terminal residue" evidence="2">
    <location>
        <position position="233"/>
    </location>
</feature>
<accession>A0A0B2UZY3</accession>
<dbReference type="AlphaFoldDB" id="A0A0B2UZY3"/>
<feature type="domain" description="Reverse transcriptase" evidence="1">
    <location>
        <begin position="43"/>
        <end position="147"/>
    </location>
</feature>
<dbReference type="OMA" id="CMSRISH"/>
<reference evidence="2 3" key="1">
    <citation type="submission" date="2014-11" db="EMBL/GenBank/DDBJ databases">
        <title>Genetic blueprint of the zoonotic pathogen Toxocara canis.</title>
        <authorList>
            <person name="Zhu X.-Q."/>
            <person name="Korhonen P.K."/>
            <person name="Cai H."/>
            <person name="Young N.D."/>
            <person name="Nejsum P."/>
            <person name="von Samson-Himmelstjerna G."/>
            <person name="Boag P.R."/>
            <person name="Tan P."/>
            <person name="Li Q."/>
            <person name="Min J."/>
            <person name="Yang Y."/>
            <person name="Wang X."/>
            <person name="Fang X."/>
            <person name="Hall R.S."/>
            <person name="Hofmann A."/>
            <person name="Sternberg P.W."/>
            <person name="Jex A.R."/>
            <person name="Gasser R.B."/>
        </authorList>
    </citation>
    <scope>NUCLEOTIDE SEQUENCE [LARGE SCALE GENOMIC DNA]</scope>
    <source>
        <strain evidence="2">PN_DK_2014</strain>
    </source>
</reference>
<organism evidence="2 3">
    <name type="scientific">Toxocara canis</name>
    <name type="common">Canine roundworm</name>
    <dbReference type="NCBI Taxonomy" id="6265"/>
    <lineage>
        <taxon>Eukaryota</taxon>
        <taxon>Metazoa</taxon>
        <taxon>Ecdysozoa</taxon>
        <taxon>Nematoda</taxon>
        <taxon>Chromadorea</taxon>
        <taxon>Rhabditida</taxon>
        <taxon>Spirurina</taxon>
        <taxon>Ascaridomorpha</taxon>
        <taxon>Ascaridoidea</taxon>
        <taxon>Toxocaridae</taxon>
        <taxon>Toxocara</taxon>
    </lineage>
</organism>
<evidence type="ECO:0000259" key="1">
    <source>
        <dbReference type="Pfam" id="PF00078"/>
    </source>
</evidence>
<sequence length="233" mass="26937">MIKSAGVASWKALATRFNKYLKEGTIPSQWERSNTILLYKKGDKEHLKNYRPICLLSHIYMLFTKIVVTRLSNVLDYQQPRQQASFRKNYSTMDHIFTLTQLFERAGEYKLPLCVAFVDYEKAFDSVEINAVLNSLHNQGIAAQYINLLKEANSYCTTDTTGRHNLPETIHCMSRISHPRHRLGRWYRHQRRVSQPSSVCRRHRTHPSTTNELQAMLTKLSTHSAAVGLKLTA</sequence>
<dbReference type="SUPFAM" id="SSF56672">
    <property type="entry name" value="DNA/RNA polymerases"/>
    <property type="match status" value="1"/>
</dbReference>
<gene>
    <name evidence="2" type="ORF">Tcan_00582</name>
</gene>